<dbReference type="PANTHER" id="PTHR46429">
    <property type="entry name" value="23S RRNA (GUANOSINE-2'-O-)-METHYLTRANSFERASE RLMB"/>
    <property type="match status" value="1"/>
</dbReference>
<evidence type="ECO:0000256" key="2">
    <source>
        <dbReference type="ARBA" id="ARBA00022603"/>
    </source>
</evidence>
<dbReference type="Gene3D" id="3.40.1280.10">
    <property type="match status" value="1"/>
</dbReference>
<sequence>MTFITKKKGVKINLVDRKYIDSKLKKGDNHQGILATIKYINQYSENFLKNIIDDVKKPLLLVLDCITDPHNLGACIRTADAAGVNAVIVPKNRSASLNETVQKVSSGAAAHVPLIRVTNISRTLCLLQKHNILVVGTTNTSESNLYQKKLNLPLALVMGSESTGIRYLTRKYCDELVSIPMYGCISSLNVSVATGICLFEIMRQEKFYNII</sequence>
<dbReference type="InterPro" id="IPR029026">
    <property type="entry name" value="tRNA_m1G_MTases_N"/>
</dbReference>
<dbReference type="NCBIfam" id="TIGR00186">
    <property type="entry name" value="rRNA_methyl_3"/>
    <property type="match status" value="1"/>
</dbReference>
<protein>
    <submittedName>
        <fullName evidence="5">23S rRNA (Guanosine(2251)-2'-O)-methyltransferase RlmB</fullName>
    </submittedName>
</protein>
<comment type="similarity">
    <text evidence="1">Belongs to the class IV-like SAM-binding methyltransferase superfamily. RNA methyltransferase TrmH family.</text>
</comment>
<accession>A0A2P5SXR4</accession>
<dbReference type="CDD" id="cd18103">
    <property type="entry name" value="SpoU-like_RlmB"/>
    <property type="match status" value="1"/>
</dbReference>
<dbReference type="OrthoDB" id="9785673at2"/>
<dbReference type="FunFam" id="3.40.1280.10:FF:000008">
    <property type="entry name" value="Group 3 RNA methyltransferase TrmH"/>
    <property type="match status" value="1"/>
</dbReference>
<dbReference type="PANTHER" id="PTHR46429:SF1">
    <property type="entry name" value="23S RRNA (GUANOSINE-2'-O-)-METHYLTRANSFERASE RLMB"/>
    <property type="match status" value="1"/>
</dbReference>
<dbReference type="EMBL" id="PDKS01000003">
    <property type="protein sequence ID" value="PPI87129.1"/>
    <property type="molecule type" value="Genomic_DNA"/>
</dbReference>
<dbReference type="SUPFAM" id="SSF75217">
    <property type="entry name" value="alpha/beta knot"/>
    <property type="match status" value="1"/>
</dbReference>
<dbReference type="InterPro" id="IPR029028">
    <property type="entry name" value="Alpha/beta_knot_MTases"/>
</dbReference>
<name>A0A2P5SXR4_9GAMM</name>
<dbReference type="Proteomes" id="UP000296034">
    <property type="component" value="Unassembled WGS sequence"/>
</dbReference>
<keyword evidence="2 5" id="KW-0489">Methyltransferase</keyword>
<dbReference type="AlphaFoldDB" id="A0A2P5SXR4"/>
<gene>
    <name evidence="5" type="ORF">CRV11_02300</name>
</gene>
<dbReference type="Pfam" id="PF00588">
    <property type="entry name" value="SpoU_methylase"/>
    <property type="match status" value="1"/>
</dbReference>
<evidence type="ECO:0000259" key="4">
    <source>
        <dbReference type="Pfam" id="PF00588"/>
    </source>
</evidence>
<dbReference type="InterPro" id="IPR004441">
    <property type="entry name" value="rRNA_MeTrfase_TrmH"/>
</dbReference>
<evidence type="ECO:0000256" key="1">
    <source>
        <dbReference type="ARBA" id="ARBA00007228"/>
    </source>
</evidence>
<reference evidence="5 6" key="1">
    <citation type="journal article" date="2018" name="Genome Biol. Evol.">
        <title>Cladogenesis and Genomic Streamlining in Extracellular Endosymbionts of Tropical Stink Bugs.</title>
        <authorList>
            <person name="Otero-Bravo A."/>
            <person name="Goffredi S."/>
            <person name="Sabree Z.L."/>
        </authorList>
    </citation>
    <scope>NUCLEOTIDE SEQUENCE [LARGE SCALE GENOMIC DNA]</scope>
    <source>
        <strain evidence="5 6">SoET</strain>
    </source>
</reference>
<dbReference type="GO" id="GO:0070039">
    <property type="term" value="F:rRNA (guanosine-2'-O-)-methyltransferase activity"/>
    <property type="evidence" value="ECO:0007669"/>
    <property type="project" value="TreeGrafter"/>
</dbReference>
<organism evidence="5 6">
    <name type="scientific">Candidatus Pantoea edessiphila</name>
    <dbReference type="NCBI Taxonomy" id="2044610"/>
    <lineage>
        <taxon>Bacteria</taxon>
        <taxon>Pseudomonadati</taxon>
        <taxon>Pseudomonadota</taxon>
        <taxon>Gammaproteobacteria</taxon>
        <taxon>Enterobacterales</taxon>
        <taxon>Erwiniaceae</taxon>
        <taxon>Pantoea</taxon>
    </lineage>
</organism>
<keyword evidence="3 5" id="KW-0808">Transferase</keyword>
<dbReference type="GO" id="GO:0003723">
    <property type="term" value="F:RNA binding"/>
    <property type="evidence" value="ECO:0007669"/>
    <property type="project" value="InterPro"/>
</dbReference>
<evidence type="ECO:0000256" key="3">
    <source>
        <dbReference type="ARBA" id="ARBA00022679"/>
    </source>
</evidence>
<dbReference type="InterPro" id="IPR001537">
    <property type="entry name" value="SpoU_MeTrfase"/>
</dbReference>
<feature type="domain" description="tRNA/rRNA methyltransferase SpoU type" evidence="4">
    <location>
        <begin position="59"/>
        <end position="199"/>
    </location>
</feature>
<evidence type="ECO:0000313" key="5">
    <source>
        <dbReference type="EMBL" id="PPI87129.1"/>
    </source>
</evidence>
<comment type="caution">
    <text evidence="5">The sequence shown here is derived from an EMBL/GenBank/DDBJ whole genome shotgun (WGS) entry which is preliminary data.</text>
</comment>
<proteinExistence type="inferred from homology"/>
<evidence type="ECO:0000313" key="6">
    <source>
        <dbReference type="Proteomes" id="UP000296034"/>
    </source>
</evidence>
<dbReference type="GO" id="GO:0005829">
    <property type="term" value="C:cytosol"/>
    <property type="evidence" value="ECO:0007669"/>
    <property type="project" value="TreeGrafter"/>
</dbReference>